<feature type="region of interest" description="Disordered" evidence="5">
    <location>
        <begin position="1"/>
        <end position="22"/>
    </location>
</feature>
<dbReference type="InterPro" id="IPR051137">
    <property type="entry name" value="PP4R3-like"/>
</dbReference>
<dbReference type="PANTHER" id="PTHR23318">
    <property type="entry name" value="ATP SYNTHASE GAMMA-RELATED"/>
    <property type="match status" value="1"/>
</dbReference>
<dbReference type="InterPro" id="IPR006887">
    <property type="entry name" value="P4R3-like_central_dom"/>
</dbReference>
<evidence type="ECO:0000259" key="7">
    <source>
        <dbReference type="Pfam" id="PF22972"/>
    </source>
</evidence>
<accession>A0A642UFD3</accession>
<dbReference type="Pfam" id="PF22972">
    <property type="entry name" value="EVH1_PP4R3"/>
    <property type="match status" value="1"/>
</dbReference>
<dbReference type="Pfam" id="PF04802">
    <property type="entry name" value="PP4R3"/>
    <property type="match status" value="1"/>
</dbReference>
<organism evidence="8 9">
    <name type="scientific">Diutina rugosa</name>
    <name type="common">Yeast</name>
    <name type="synonym">Candida rugosa</name>
    <dbReference type="NCBI Taxonomy" id="5481"/>
    <lineage>
        <taxon>Eukaryota</taxon>
        <taxon>Fungi</taxon>
        <taxon>Dikarya</taxon>
        <taxon>Ascomycota</taxon>
        <taxon>Saccharomycotina</taxon>
        <taxon>Pichiomycetes</taxon>
        <taxon>Debaryomycetaceae</taxon>
        <taxon>Diutina</taxon>
    </lineage>
</organism>
<dbReference type="Gene3D" id="1.25.10.10">
    <property type="entry name" value="Leucine-rich Repeat Variant"/>
    <property type="match status" value="1"/>
</dbReference>
<dbReference type="InterPro" id="IPR011993">
    <property type="entry name" value="PH-like_dom_sf"/>
</dbReference>
<dbReference type="EMBL" id="SWFT01000149">
    <property type="protein sequence ID" value="KAA8897988.1"/>
    <property type="molecule type" value="Genomic_DNA"/>
</dbReference>
<dbReference type="GO" id="GO:0030289">
    <property type="term" value="C:protein phosphatase 4 complex"/>
    <property type="evidence" value="ECO:0007669"/>
    <property type="project" value="TreeGrafter"/>
</dbReference>
<comment type="subcellular location">
    <subcellularLocation>
        <location evidence="1">Nucleus</location>
    </subcellularLocation>
</comment>
<evidence type="ECO:0000256" key="3">
    <source>
        <dbReference type="ARBA" id="ARBA00058488"/>
    </source>
</evidence>
<dbReference type="GO" id="GO:0006974">
    <property type="term" value="P:DNA damage response"/>
    <property type="evidence" value="ECO:0007669"/>
    <property type="project" value="TreeGrafter"/>
</dbReference>
<evidence type="ECO:0000313" key="8">
    <source>
        <dbReference type="EMBL" id="KAA8897988.1"/>
    </source>
</evidence>
<evidence type="ECO:0000313" key="9">
    <source>
        <dbReference type="Proteomes" id="UP000449547"/>
    </source>
</evidence>
<comment type="caution">
    <text evidence="8">The sequence shown here is derived from an EMBL/GenBank/DDBJ whole genome shotgun (WGS) entry which is preliminary data.</text>
</comment>
<dbReference type="VEuPathDB" id="FungiDB:DIURU_004841"/>
<feature type="domain" description="Serine/threonine-protein phosphatase 4 regulatory subunit 3-like central" evidence="6">
    <location>
        <begin position="168"/>
        <end position="695"/>
    </location>
</feature>
<name>A0A642UFD3_DIURU</name>
<feature type="region of interest" description="Disordered" evidence="5">
    <location>
        <begin position="346"/>
        <end position="392"/>
    </location>
</feature>
<dbReference type="PANTHER" id="PTHR23318:SF0">
    <property type="entry name" value="SERINE_THREONINE-PROTEIN PHOSPHATASE 4 REGULATORY SUBUNIT 3"/>
    <property type="match status" value="1"/>
</dbReference>
<evidence type="ECO:0000256" key="4">
    <source>
        <dbReference type="ARBA" id="ARBA00068937"/>
    </source>
</evidence>
<comment type="function">
    <text evidence="3">Core regulatory subunit of the histone H2A phosphatase complex, which dephosphorylates H2AS128ph (gamma-H2A) that has been displaced from sites of DNA lesions in the double-stranded DNA break repair process. Dephosphorylation is necessary for efficient recovery from the DNA damage checkpoint.</text>
</comment>
<dbReference type="GeneID" id="54783492"/>
<dbReference type="Proteomes" id="UP000449547">
    <property type="component" value="Unassembled WGS sequence"/>
</dbReference>
<dbReference type="GO" id="GO:0010948">
    <property type="term" value="P:negative regulation of cell cycle process"/>
    <property type="evidence" value="ECO:0007669"/>
    <property type="project" value="UniProtKB-ARBA"/>
</dbReference>
<dbReference type="AlphaFoldDB" id="A0A642UFD3"/>
<dbReference type="RefSeq" id="XP_034010245.1">
    <property type="nucleotide sequence ID" value="XM_034157759.1"/>
</dbReference>
<keyword evidence="9" id="KW-1185">Reference proteome</keyword>
<reference evidence="8 9" key="1">
    <citation type="submission" date="2019-07" db="EMBL/GenBank/DDBJ databases">
        <title>Genome assembly of two rare yeast pathogens: Diutina rugosa and Trichomonascus ciferrii.</title>
        <authorList>
            <person name="Mixao V."/>
            <person name="Saus E."/>
            <person name="Hansen A."/>
            <person name="Lass-Flor C."/>
            <person name="Gabaldon T."/>
        </authorList>
    </citation>
    <scope>NUCLEOTIDE SEQUENCE [LARGE SCALE GENOMIC DNA]</scope>
    <source>
        <strain evidence="8 9">CBS 613</strain>
    </source>
</reference>
<dbReference type="GO" id="GO:0072542">
    <property type="term" value="F:protein phosphatase activator activity"/>
    <property type="evidence" value="ECO:0007669"/>
    <property type="project" value="TreeGrafter"/>
</dbReference>
<evidence type="ECO:0000259" key="6">
    <source>
        <dbReference type="Pfam" id="PF04802"/>
    </source>
</evidence>
<dbReference type="FunFam" id="2.30.29.30:FF:000455">
    <property type="entry name" value="Psy2p"/>
    <property type="match status" value="1"/>
</dbReference>
<feature type="compositionally biased region" description="Low complexity" evidence="5">
    <location>
        <begin position="1"/>
        <end position="21"/>
    </location>
</feature>
<protein>
    <recommendedName>
        <fullName evidence="4">Serine/threonine-protein phosphatase 4 regulatory subunit 3</fullName>
    </recommendedName>
</protein>
<dbReference type="OrthoDB" id="27483at2759"/>
<evidence type="ECO:0000256" key="2">
    <source>
        <dbReference type="ARBA" id="ARBA00023242"/>
    </source>
</evidence>
<proteinExistence type="predicted"/>
<evidence type="ECO:0000256" key="5">
    <source>
        <dbReference type="SAM" id="MobiDB-lite"/>
    </source>
</evidence>
<keyword evidence="2" id="KW-0539">Nucleus</keyword>
<gene>
    <name evidence="8" type="ORF">DIURU_004841</name>
</gene>
<dbReference type="SUPFAM" id="SSF50729">
    <property type="entry name" value="PH domain-like"/>
    <property type="match status" value="1"/>
</dbReference>
<dbReference type="GO" id="GO:0005654">
    <property type="term" value="C:nucleoplasm"/>
    <property type="evidence" value="ECO:0007669"/>
    <property type="project" value="TreeGrafter"/>
</dbReference>
<dbReference type="SUPFAM" id="SSF48371">
    <property type="entry name" value="ARM repeat"/>
    <property type="match status" value="1"/>
</dbReference>
<dbReference type="Gene3D" id="2.30.29.30">
    <property type="entry name" value="Pleckstrin-homology domain (PH domain)/Phosphotyrosine-binding domain (PTB)"/>
    <property type="match status" value="1"/>
</dbReference>
<sequence length="746" mass="83733">MDNLRSSPVSDDGSSESDSSSLFPQFPRRVKVYLLQGEDWIDNGTGYCVGKIDHEHQSAYFLVRNEHDHDKIILKSYLNGNIHYQRQQETLIVWTDSSGKDLALSFQETEGCADLCDFIVKVQRESISPGISLHYVVSSLGEGDDITELITGPISYPPKPEYDNLKEVASALDVGAKHSFTRQRIASQWISLDYFAALIPLLTEAEQNQDNEALWTMGDIVRSLVGYQEPSVIDDFIDSPEKTALVAGVLEYDRECPNIKAEHRYNIDISRMIEVVPVDKIEIFQRDFRLQYLKNSVWAKYGDESANSMLSTMIFTNQMEIISHFIESDLLERLFSLYNESVPCKSNGTDHKPPALPVDPESQDTTPPKTPDALTDIDISNHSEPKDGSMNGKCFHEELSSSVGLKRNGIRMLHQYILMAKHLQSYQKVEFFTATIKHGLFKMVYFALGDSDPAIRALGIELTTVMIEQDMSMVHIMTNLVRANGELAPLYNILVNLLVDDSTTGLKSQAYEAIKVLVDPAANDVDYGNAEDDFKDYLADFYSESAPALFAHLTTSSDPCLLQNLCELTSFCFKDHAKIYPPSRRFFYDDKVLLAVAKVIERSKSVITRLAALRCLKYVISLCDNDCADHLIEHNVCRPIFSWFKEIIDGNGLATSSMLSFIDVIFNSVHEPSGATKKIADHFAANFHDILEDCEPGQRLLAALKPEAMDEVASTIDDAWNGNSHADLKRKLNDDEVIPVAKKIAL</sequence>
<dbReference type="InterPro" id="IPR016024">
    <property type="entry name" value="ARM-type_fold"/>
</dbReference>
<evidence type="ECO:0000256" key="1">
    <source>
        <dbReference type="ARBA" id="ARBA00004123"/>
    </source>
</evidence>
<dbReference type="InterPro" id="IPR011989">
    <property type="entry name" value="ARM-like"/>
</dbReference>
<dbReference type="InterPro" id="IPR055236">
    <property type="entry name" value="EVH1_PP4R3"/>
</dbReference>
<feature type="domain" description="PP4R3 EVH1-like" evidence="7">
    <location>
        <begin position="28"/>
        <end position="128"/>
    </location>
</feature>
<dbReference type="OMA" id="YHRYMIS"/>